<sequence length="96" mass="10626">MPRFEVDSAQVVQASAAVQGSAQQIGTEVDRMMRHLVQLQAGWSGSAATSFQSVINEWRVTQERVRLTLEDIQAALAQAGRQYQEVEDSAVRMFTA</sequence>
<name>A0A9X1NF06_9ACTN</name>
<dbReference type="RefSeq" id="WP_231442983.1">
    <property type="nucleotide sequence ID" value="NZ_JAJOMB010000008.1"/>
</dbReference>
<comment type="similarity">
    <text evidence="1">Belongs to the WXG100 family.</text>
</comment>
<dbReference type="SUPFAM" id="SSF140453">
    <property type="entry name" value="EsxAB dimer-like"/>
    <property type="match status" value="1"/>
</dbReference>
<reference evidence="2" key="1">
    <citation type="submission" date="2021-11" db="EMBL/GenBank/DDBJ databases">
        <title>Streptomyces corallinus and Kineosporia corallina sp. nov., two new coral-derived marine actinobacteria.</title>
        <authorList>
            <person name="Buangrab K."/>
            <person name="Sutthacheep M."/>
            <person name="Yeemin T."/>
            <person name="Harunari E."/>
            <person name="Igarashi Y."/>
            <person name="Sripreechasak P."/>
            <person name="Kanchanasin P."/>
            <person name="Tanasupawat S."/>
            <person name="Phongsopitanun W."/>
        </authorList>
    </citation>
    <scope>NUCLEOTIDE SEQUENCE</scope>
    <source>
        <strain evidence="2">JCM 31032</strain>
    </source>
</reference>
<comment type="caution">
    <text evidence="2">The sequence shown here is derived from an EMBL/GenBank/DDBJ whole genome shotgun (WGS) entry which is preliminary data.</text>
</comment>
<organism evidence="2 3">
    <name type="scientific">Kineosporia babensis</name>
    <dbReference type="NCBI Taxonomy" id="499548"/>
    <lineage>
        <taxon>Bacteria</taxon>
        <taxon>Bacillati</taxon>
        <taxon>Actinomycetota</taxon>
        <taxon>Actinomycetes</taxon>
        <taxon>Kineosporiales</taxon>
        <taxon>Kineosporiaceae</taxon>
        <taxon>Kineosporia</taxon>
    </lineage>
</organism>
<evidence type="ECO:0000256" key="1">
    <source>
        <dbReference type="RuleBase" id="RU362001"/>
    </source>
</evidence>
<dbReference type="AlphaFoldDB" id="A0A9X1NF06"/>
<evidence type="ECO:0000313" key="2">
    <source>
        <dbReference type="EMBL" id="MCD5312600.1"/>
    </source>
</evidence>
<evidence type="ECO:0000313" key="3">
    <source>
        <dbReference type="Proteomes" id="UP001138997"/>
    </source>
</evidence>
<dbReference type="NCBIfam" id="TIGR03930">
    <property type="entry name" value="WXG100_ESAT6"/>
    <property type="match status" value="1"/>
</dbReference>
<dbReference type="Gene3D" id="1.10.287.1060">
    <property type="entry name" value="ESAT-6-like"/>
    <property type="match status" value="1"/>
</dbReference>
<gene>
    <name evidence="2" type="ORF">LR394_16965</name>
</gene>
<dbReference type="InterPro" id="IPR010310">
    <property type="entry name" value="T7SS_ESAT-6-like"/>
</dbReference>
<dbReference type="Pfam" id="PF06013">
    <property type="entry name" value="WXG100"/>
    <property type="match status" value="1"/>
</dbReference>
<dbReference type="InterPro" id="IPR036689">
    <property type="entry name" value="ESAT-6-like_sf"/>
</dbReference>
<proteinExistence type="inferred from homology"/>
<keyword evidence="3" id="KW-1185">Reference proteome</keyword>
<dbReference type="EMBL" id="JAJOMB010000008">
    <property type="protein sequence ID" value="MCD5312600.1"/>
    <property type="molecule type" value="Genomic_DNA"/>
</dbReference>
<protein>
    <recommendedName>
        <fullName evidence="1">ESAT-6-like protein</fullName>
    </recommendedName>
</protein>
<dbReference type="Proteomes" id="UP001138997">
    <property type="component" value="Unassembled WGS sequence"/>
</dbReference>
<accession>A0A9X1NF06</accession>